<dbReference type="InterPro" id="IPR056824">
    <property type="entry name" value="PGAP1_TMD"/>
</dbReference>
<dbReference type="AlphaFoldDB" id="A0A2T2P0L9"/>
<comment type="function">
    <text evidence="1 12">Involved in inositol deacylation of GPI-anchored proteins which plays important roles in the quality control and ER-associated degradation of GPI-anchored proteins.</text>
</comment>
<proteinExistence type="inferred from homology"/>
<dbReference type="EMBL" id="KZ678131">
    <property type="protein sequence ID" value="PSN71221.1"/>
    <property type="molecule type" value="Genomic_DNA"/>
</dbReference>
<dbReference type="GO" id="GO:0015031">
    <property type="term" value="P:protein transport"/>
    <property type="evidence" value="ECO:0007669"/>
    <property type="project" value="UniProtKB-KW"/>
</dbReference>
<comment type="subcellular location">
    <subcellularLocation>
        <location evidence="2">Endoplasmic reticulum membrane</location>
        <topology evidence="2">Multi-pass membrane protein</topology>
    </subcellularLocation>
</comment>
<accession>A0A2T2P0L9</accession>
<dbReference type="Gene3D" id="3.40.50.1820">
    <property type="entry name" value="alpha/beta hydrolase"/>
    <property type="match status" value="1"/>
</dbReference>
<feature type="transmembrane region" description="Helical" evidence="12">
    <location>
        <begin position="898"/>
        <end position="918"/>
    </location>
</feature>
<feature type="transmembrane region" description="Helical" evidence="12">
    <location>
        <begin position="21"/>
        <end position="42"/>
    </location>
</feature>
<evidence type="ECO:0000256" key="9">
    <source>
        <dbReference type="ARBA" id="ARBA00022927"/>
    </source>
</evidence>
<dbReference type="InterPro" id="IPR012908">
    <property type="entry name" value="PGAP1-ab_dom-like"/>
</dbReference>
<keyword evidence="9 12" id="KW-0653">Protein transport</keyword>
<evidence type="ECO:0000259" key="14">
    <source>
        <dbReference type="Pfam" id="PF25140"/>
    </source>
</evidence>
<dbReference type="Pfam" id="PF25140">
    <property type="entry name" value="PGAP1_TMD"/>
    <property type="match status" value="1"/>
</dbReference>
<evidence type="ECO:0000256" key="1">
    <source>
        <dbReference type="ARBA" id="ARBA00003496"/>
    </source>
</evidence>
<dbReference type="Pfam" id="PF07819">
    <property type="entry name" value="PGAP1"/>
    <property type="match status" value="1"/>
</dbReference>
<keyword evidence="10 12" id="KW-1133">Transmembrane helix</keyword>
<keyword evidence="16" id="KW-1185">Reference proteome</keyword>
<keyword evidence="5 12" id="KW-0813">Transport</keyword>
<gene>
    <name evidence="15" type="ORF">BS50DRAFT_486629</name>
</gene>
<feature type="transmembrane region" description="Helical" evidence="12">
    <location>
        <begin position="779"/>
        <end position="810"/>
    </location>
</feature>
<dbReference type="FunFam" id="3.40.50.1820:FF:000056">
    <property type="entry name" value="GPI inositol-deacylase"/>
    <property type="match status" value="1"/>
</dbReference>
<evidence type="ECO:0000313" key="16">
    <source>
        <dbReference type="Proteomes" id="UP000240883"/>
    </source>
</evidence>
<dbReference type="SUPFAM" id="SSF53474">
    <property type="entry name" value="alpha/beta-Hydrolases"/>
    <property type="match status" value="1"/>
</dbReference>
<dbReference type="Pfam" id="PF25141">
    <property type="entry name" value="PGAP1_2nd"/>
    <property type="match status" value="1"/>
</dbReference>
<dbReference type="GO" id="GO:0006505">
    <property type="term" value="P:GPI anchor metabolic process"/>
    <property type="evidence" value="ECO:0007669"/>
    <property type="project" value="TreeGrafter"/>
</dbReference>
<evidence type="ECO:0000256" key="3">
    <source>
        <dbReference type="ARBA" id="ARBA00006931"/>
    </source>
</evidence>
<evidence type="ECO:0000256" key="4">
    <source>
        <dbReference type="ARBA" id="ARBA00015856"/>
    </source>
</evidence>
<evidence type="ECO:0000313" key="15">
    <source>
        <dbReference type="EMBL" id="PSN71221.1"/>
    </source>
</evidence>
<reference evidence="15 16" key="1">
    <citation type="journal article" date="2018" name="Front. Microbiol.">
        <title>Genome-Wide Analysis of Corynespora cassiicola Leaf Fall Disease Putative Effectors.</title>
        <authorList>
            <person name="Lopez D."/>
            <person name="Ribeiro S."/>
            <person name="Label P."/>
            <person name="Fumanal B."/>
            <person name="Venisse J.S."/>
            <person name="Kohler A."/>
            <person name="de Oliveira R.R."/>
            <person name="Labutti K."/>
            <person name="Lipzen A."/>
            <person name="Lail K."/>
            <person name="Bauer D."/>
            <person name="Ohm R.A."/>
            <person name="Barry K.W."/>
            <person name="Spatafora J."/>
            <person name="Grigoriev I.V."/>
            <person name="Martin F.M."/>
            <person name="Pujade-Renaud V."/>
        </authorList>
    </citation>
    <scope>NUCLEOTIDE SEQUENCE [LARGE SCALE GENOMIC DNA]</scope>
    <source>
        <strain evidence="15 16">Philippines</strain>
    </source>
</reference>
<keyword evidence="8 12" id="KW-0256">Endoplasmic reticulum</keyword>
<dbReference type="InterPro" id="IPR039529">
    <property type="entry name" value="PGAP1/BST1"/>
</dbReference>
<dbReference type="STRING" id="1448308.A0A2T2P0L9"/>
<evidence type="ECO:0000256" key="10">
    <source>
        <dbReference type="ARBA" id="ARBA00022989"/>
    </source>
</evidence>
<feature type="transmembrane region" description="Helical" evidence="12">
    <location>
        <begin position="681"/>
        <end position="700"/>
    </location>
</feature>
<dbReference type="PANTHER" id="PTHR15495">
    <property type="entry name" value="NEGATIVE REGULATOR OF VESICLE FORMATION-RELATED"/>
    <property type="match status" value="1"/>
</dbReference>
<keyword evidence="11 12" id="KW-0472">Membrane</keyword>
<name>A0A2T2P0L9_CORCC</name>
<dbReference type="Proteomes" id="UP000240883">
    <property type="component" value="Unassembled WGS sequence"/>
</dbReference>
<feature type="domain" description="GPI inositol-deacylase PGAP1-like alpha/beta" evidence="13">
    <location>
        <begin position="93"/>
        <end position="336"/>
    </location>
</feature>
<feature type="transmembrane region" description="Helical" evidence="12">
    <location>
        <begin position="728"/>
        <end position="745"/>
    </location>
</feature>
<dbReference type="GO" id="GO:0005789">
    <property type="term" value="C:endoplasmic reticulum membrane"/>
    <property type="evidence" value="ECO:0007669"/>
    <property type="project" value="UniProtKB-SubCell"/>
</dbReference>
<evidence type="ECO:0000256" key="7">
    <source>
        <dbReference type="ARBA" id="ARBA00022801"/>
    </source>
</evidence>
<feature type="transmembrane region" description="Helical" evidence="12">
    <location>
        <begin position="960"/>
        <end position="978"/>
    </location>
</feature>
<evidence type="ECO:0000259" key="13">
    <source>
        <dbReference type="Pfam" id="PF07819"/>
    </source>
</evidence>
<dbReference type="GO" id="GO:0050185">
    <property type="term" value="F:phosphatidylinositol deacylase activity"/>
    <property type="evidence" value="ECO:0007669"/>
    <property type="project" value="TreeGrafter"/>
</dbReference>
<keyword evidence="7 12" id="KW-0378">Hydrolase</keyword>
<evidence type="ECO:0000256" key="2">
    <source>
        <dbReference type="ARBA" id="ARBA00004477"/>
    </source>
</evidence>
<feature type="domain" description="GPI inositol-deacylase transmembrane" evidence="14">
    <location>
        <begin position="687"/>
        <end position="1002"/>
    </location>
</feature>
<dbReference type="InterPro" id="IPR029058">
    <property type="entry name" value="AB_hydrolase_fold"/>
</dbReference>
<evidence type="ECO:0000256" key="5">
    <source>
        <dbReference type="ARBA" id="ARBA00022448"/>
    </source>
</evidence>
<protein>
    <recommendedName>
        <fullName evidence="4 12">GPI inositol-deacylase</fullName>
        <ecNumber evidence="12">3.1.-.-</ecNumber>
    </recommendedName>
</protein>
<dbReference type="GO" id="GO:0006888">
    <property type="term" value="P:endoplasmic reticulum to Golgi vesicle-mediated transport"/>
    <property type="evidence" value="ECO:0007669"/>
    <property type="project" value="TreeGrafter"/>
</dbReference>
<comment type="similarity">
    <text evidence="3 12">Belongs to the GPI inositol-deacylase family.</text>
</comment>
<dbReference type="EC" id="3.1.-.-" evidence="12"/>
<evidence type="ECO:0000256" key="8">
    <source>
        <dbReference type="ARBA" id="ARBA00022824"/>
    </source>
</evidence>
<evidence type="ECO:0000256" key="12">
    <source>
        <dbReference type="RuleBase" id="RU365011"/>
    </source>
</evidence>
<keyword evidence="6 12" id="KW-0812">Transmembrane</keyword>
<sequence length="1029" mass="114996">MVEHNGSRRRPRARSPWACSLHTLVATLLGFAALFLMAQSFLTRQLDTKGCEMSYMRPMFAKFHDFDTEHTRFATKYSLYLYREGGIDEDIRVKGVPVLFIPGNAGSYKQVRPLAAEAAYHYHNVLRHDVGATRQGKRPLDFFSVDFNEDITAFHGQTLLDQAEYLNDAISYILSLYHTPARSLRDSDLPDPTSVIIVGHSMGGMVARTMLTMPNYQSNSINTILTLSAPHARPPVSFDGDIVRTYKGVNEYWRHAYSQKWAIDNPLWHVTLISIAGGNLDNILPSDYTSLASLVPETHGFTVFTSSIPNVWTGMDHLAITWCDQARKSIVRSLYDVIDVARPTQTLPRAERMRGFKKWFLTGLEDIAEKTLPHKEPKTLLTLDNNAVVSQGEKLVLRSLGQSPQKPKAYLLPVPPPDTTEGRKFTLLTNERLDSAGEHGKVEVLFCSVFPLQSGQSAALFSMNMDLSGDSSGSTRLACKNAASDVIALPASTRQSTLPFKTDQQPFSYLQYDLDDLAEHQFVAIVDKAREHSSGWVVAEFSTAAESVHRANVGLQRLLTTGLTYRLPAKRPLVMDVKIPALHSSLLAYKLHVGKQACDMGELFAPLLRQYITDVHESKFFVNFKDADVNLHGVAPFMPPSFHTKGPSNGVSLQFWSDPTCDSSLEISLKVDILGSVGKLWMRYRIVFAAFPILVVALVLRQQFRVYDETGIFISFAESINECLRTSLPFAFAALTCLSIALAGARHHPSASSQHWLLNGTQPFDDPNHELLLGSDDTFFWFLVPLFGIMCVAVCVAVNYVALGLTYILSTLWYIIRSSTLRSDDGRRTPSAFAVTSTRQRVITTLVLLTLISTVIPYHFAYMVLLMVHLCTCVRGFRLARETHLDTNYNFYNYAHSILILMLWILPINLPVLVVWVRNLANHWLTPFSSHHNILSITPFIFLIETLSTGRMVPRVQSRLNLATNVLLFGIATYAAVYGVTYAYVLHHLANILCAWLVGVHFDGKGLSKKRVGGWVEGVVGSGEGKKRP</sequence>
<dbReference type="OrthoDB" id="348976at2759"/>
<organism evidence="15 16">
    <name type="scientific">Corynespora cassiicola Philippines</name>
    <dbReference type="NCBI Taxonomy" id="1448308"/>
    <lineage>
        <taxon>Eukaryota</taxon>
        <taxon>Fungi</taxon>
        <taxon>Dikarya</taxon>
        <taxon>Ascomycota</taxon>
        <taxon>Pezizomycotina</taxon>
        <taxon>Dothideomycetes</taxon>
        <taxon>Pleosporomycetidae</taxon>
        <taxon>Pleosporales</taxon>
        <taxon>Corynesporascaceae</taxon>
        <taxon>Corynespora</taxon>
    </lineage>
</organism>
<dbReference type="PANTHER" id="PTHR15495:SF7">
    <property type="entry name" value="GPI INOSITOL-DEACYLASE"/>
    <property type="match status" value="1"/>
</dbReference>
<evidence type="ECO:0000256" key="11">
    <source>
        <dbReference type="ARBA" id="ARBA00023136"/>
    </source>
</evidence>
<evidence type="ECO:0000256" key="6">
    <source>
        <dbReference type="ARBA" id="ARBA00022692"/>
    </source>
</evidence>